<dbReference type="Proteomes" id="UP000231276">
    <property type="component" value="Unassembled WGS sequence"/>
</dbReference>
<dbReference type="NCBIfam" id="TIGR00086">
    <property type="entry name" value="smpB"/>
    <property type="match status" value="1"/>
</dbReference>
<dbReference type="EMBL" id="PCTS01000028">
    <property type="protein sequence ID" value="PIP86443.1"/>
    <property type="molecule type" value="Genomic_DNA"/>
</dbReference>
<dbReference type="SUPFAM" id="SSF74982">
    <property type="entry name" value="Small protein B (SmpB)"/>
    <property type="match status" value="1"/>
</dbReference>
<dbReference type="NCBIfam" id="NF003843">
    <property type="entry name" value="PRK05422.1"/>
    <property type="match status" value="1"/>
</dbReference>
<comment type="caution">
    <text evidence="4">The sequence shown here is derived from an EMBL/GenBank/DDBJ whole genome shotgun (WGS) entry which is preliminary data.</text>
</comment>
<comment type="function">
    <text evidence="3">Required for rescue of stalled ribosomes mediated by trans-translation. Binds to transfer-messenger RNA (tmRNA), required for stable association of tmRNA with ribosomes. tmRNA and SmpB together mimic tRNA shape, replacing the anticodon stem-loop with SmpB. tmRNA is encoded by the ssrA gene; the 2 termini fold to resemble tRNA(Ala) and it encodes a 'tag peptide', a short internal open reading frame. During trans-translation Ala-aminoacylated tmRNA acts like a tRNA, entering the A-site of stalled ribosomes, displacing the stalled mRNA. The ribosome then switches to translate the ORF on the tmRNA; the nascent peptide is terminated with the 'tag peptide' encoded by the tmRNA and targeted for degradation. The ribosome is freed to recommence translation, which seems to be the essential function of trans-translation.</text>
</comment>
<dbReference type="Pfam" id="PF01668">
    <property type="entry name" value="SmpB"/>
    <property type="match status" value="1"/>
</dbReference>
<dbReference type="GO" id="GO:0005829">
    <property type="term" value="C:cytosol"/>
    <property type="evidence" value="ECO:0007669"/>
    <property type="project" value="TreeGrafter"/>
</dbReference>
<name>A0A2H0DW89_9BACT</name>
<dbReference type="CDD" id="cd09294">
    <property type="entry name" value="SmpB"/>
    <property type="match status" value="1"/>
</dbReference>
<dbReference type="GO" id="GO:0070929">
    <property type="term" value="P:trans-translation"/>
    <property type="evidence" value="ECO:0007669"/>
    <property type="project" value="UniProtKB-UniRule"/>
</dbReference>
<dbReference type="InterPro" id="IPR023620">
    <property type="entry name" value="SmpB"/>
</dbReference>
<evidence type="ECO:0000256" key="3">
    <source>
        <dbReference type="HAMAP-Rule" id="MF_00023"/>
    </source>
</evidence>
<dbReference type="PROSITE" id="PS01317">
    <property type="entry name" value="SSRP"/>
    <property type="match status" value="1"/>
</dbReference>
<dbReference type="GO" id="GO:0070930">
    <property type="term" value="P:trans-translation-dependent protein tagging"/>
    <property type="evidence" value="ECO:0007669"/>
    <property type="project" value="TreeGrafter"/>
</dbReference>
<dbReference type="GO" id="GO:0003723">
    <property type="term" value="F:RNA binding"/>
    <property type="evidence" value="ECO:0007669"/>
    <property type="project" value="UniProtKB-UniRule"/>
</dbReference>
<comment type="similarity">
    <text evidence="3">Belongs to the SmpB family.</text>
</comment>
<keyword evidence="1 3" id="KW-0963">Cytoplasm</keyword>
<dbReference type="PANTHER" id="PTHR30308">
    <property type="entry name" value="TMRNA-BINDING COMPONENT OF TRANS-TRANSLATION TAGGING COMPLEX"/>
    <property type="match status" value="1"/>
</dbReference>
<protein>
    <recommendedName>
        <fullName evidence="3">SsrA-binding protein</fullName>
    </recommendedName>
    <alternativeName>
        <fullName evidence="3">Small protein B</fullName>
    </alternativeName>
</protein>
<evidence type="ECO:0000256" key="2">
    <source>
        <dbReference type="ARBA" id="ARBA00022884"/>
    </source>
</evidence>
<evidence type="ECO:0000313" key="5">
    <source>
        <dbReference type="Proteomes" id="UP000231276"/>
    </source>
</evidence>
<evidence type="ECO:0000313" key="4">
    <source>
        <dbReference type="EMBL" id="PIP86443.1"/>
    </source>
</evidence>
<reference evidence="4 5" key="1">
    <citation type="submission" date="2017-09" db="EMBL/GenBank/DDBJ databases">
        <title>Depth-based differentiation of microbial function through sediment-hosted aquifers and enrichment of novel symbionts in the deep terrestrial subsurface.</title>
        <authorList>
            <person name="Probst A.J."/>
            <person name="Ladd B."/>
            <person name="Jarett J.K."/>
            <person name="Geller-Mcgrath D.E."/>
            <person name="Sieber C.M."/>
            <person name="Emerson J.B."/>
            <person name="Anantharaman K."/>
            <person name="Thomas B.C."/>
            <person name="Malmstrom R."/>
            <person name="Stieglmeier M."/>
            <person name="Klingl A."/>
            <person name="Woyke T."/>
            <person name="Ryan C.M."/>
            <person name="Banfield J.F."/>
        </authorList>
    </citation>
    <scope>NUCLEOTIDE SEQUENCE [LARGE SCALE GENOMIC DNA]</scope>
    <source>
        <strain evidence="4">CG22_combo_CG10-13_8_21_14_all_43_18</strain>
    </source>
</reference>
<sequence>MGALYLKNKKAAFNFEIIETIQAGLELLGLEVKSLRDKKGNLEGGRVVVRGSEAYLVGVTIPPYQAQNTPKGYDPERPRKLLLRRKEISRLAGLESKKGLTILPISVYNKGRNLKLEIGIARGKKKFDKRQSIKKEDARRDVEREVKFKFR</sequence>
<organism evidence="4 5">
    <name type="scientific">Candidatus Campbellbacteria bacterium CG22_combo_CG10-13_8_21_14_all_43_18</name>
    <dbReference type="NCBI Taxonomy" id="1974530"/>
    <lineage>
        <taxon>Bacteria</taxon>
        <taxon>Candidatus Campbelliibacteriota</taxon>
    </lineage>
</organism>
<keyword evidence="2 3" id="KW-0694">RNA-binding</keyword>
<comment type="subcellular location">
    <subcellularLocation>
        <location evidence="3">Cytoplasm</location>
    </subcellularLocation>
    <text evidence="3">The tmRNA-SmpB complex associates with stalled 70S ribosomes.</text>
</comment>
<proteinExistence type="inferred from homology"/>
<dbReference type="Gene3D" id="2.40.280.10">
    <property type="match status" value="1"/>
</dbReference>
<gene>
    <name evidence="3" type="primary">smpB</name>
    <name evidence="4" type="ORF">COW82_01990</name>
</gene>
<evidence type="ECO:0000256" key="1">
    <source>
        <dbReference type="ARBA" id="ARBA00022490"/>
    </source>
</evidence>
<dbReference type="InterPro" id="IPR000037">
    <property type="entry name" value="SsrA-bd_prot"/>
</dbReference>
<dbReference type="InterPro" id="IPR020081">
    <property type="entry name" value="SsrA-bd_prot_CS"/>
</dbReference>
<dbReference type="AlphaFoldDB" id="A0A2H0DW89"/>
<dbReference type="HAMAP" id="MF_00023">
    <property type="entry name" value="SmpB"/>
    <property type="match status" value="1"/>
</dbReference>
<dbReference type="PANTHER" id="PTHR30308:SF2">
    <property type="entry name" value="SSRA-BINDING PROTEIN"/>
    <property type="match status" value="1"/>
</dbReference>
<accession>A0A2H0DW89</accession>